<dbReference type="Proteomes" id="UP000774326">
    <property type="component" value="Unassembled WGS sequence"/>
</dbReference>
<dbReference type="EMBL" id="JAEUBG010004367">
    <property type="protein sequence ID" value="KAH3681592.1"/>
    <property type="molecule type" value="Genomic_DNA"/>
</dbReference>
<comment type="caution">
    <text evidence="1">The sequence shown here is derived from an EMBL/GenBank/DDBJ whole genome shotgun (WGS) entry which is preliminary data.</text>
</comment>
<evidence type="ECO:0000313" key="2">
    <source>
        <dbReference type="Proteomes" id="UP000774326"/>
    </source>
</evidence>
<evidence type="ECO:0000313" key="1">
    <source>
        <dbReference type="EMBL" id="KAH3681592.1"/>
    </source>
</evidence>
<reference evidence="1" key="2">
    <citation type="submission" date="2021-01" db="EMBL/GenBank/DDBJ databases">
        <authorList>
            <person name="Schikora-Tamarit M.A."/>
        </authorList>
    </citation>
    <scope>NUCLEOTIDE SEQUENCE</scope>
    <source>
        <strain evidence="1">CBS2887</strain>
    </source>
</reference>
<protein>
    <submittedName>
        <fullName evidence="1">Uncharacterized protein</fullName>
    </submittedName>
</protein>
<keyword evidence="2" id="KW-1185">Reference proteome</keyword>
<gene>
    <name evidence="1" type="ORF">WICPIJ_007466</name>
</gene>
<dbReference type="AlphaFoldDB" id="A0A9P8Q0I4"/>
<reference evidence="1" key="1">
    <citation type="journal article" date="2021" name="Open Biol.">
        <title>Shared evolutionary footprints suggest mitochondrial oxidative damage underlies multiple complex I losses in fungi.</title>
        <authorList>
            <person name="Schikora-Tamarit M.A."/>
            <person name="Marcet-Houben M."/>
            <person name="Nosek J."/>
            <person name="Gabaldon T."/>
        </authorList>
    </citation>
    <scope>NUCLEOTIDE SEQUENCE</scope>
    <source>
        <strain evidence="1">CBS2887</strain>
    </source>
</reference>
<name>A0A9P8Q0I4_WICPI</name>
<organism evidence="1 2">
    <name type="scientific">Wickerhamomyces pijperi</name>
    <name type="common">Yeast</name>
    <name type="synonym">Pichia pijperi</name>
    <dbReference type="NCBI Taxonomy" id="599730"/>
    <lineage>
        <taxon>Eukaryota</taxon>
        <taxon>Fungi</taxon>
        <taxon>Dikarya</taxon>
        <taxon>Ascomycota</taxon>
        <taxon>Saccharomycotina</taxon>
        <taxon>Saccharomycetes</taxon>
        <taxon>Phaffomycetales</taxon>
        <taxon>Wickerhamomycetaceae</taxon>
        <taxon>Wickerhamomyces</taxon>
    </lineage>
</organism>
<sequence>MGIKERNGDFTILTSLHPTLGLRTLRFPALARLQTHPLLGEPLGPTPLNTQNHWIHLIKDLIILASCWNFPKLTIPSLKLFFSLLNNRSERYNPKKGAAPNEGFILFNSVLKFKKFFIGDKIGSKFLKIKISPGSTFLQVSFNL</sequence>
<proteinExistence type="predicted"/>
<accession>A0A9P8Q0I4</accession>